<sequence>MLGTSLSDDLGTLLAVVEGEIERWTHAGPLRFATWPRGSEGEATTIRRIIQYGTLDIARSLSYTPTSVPPVVMVETREKAPRRRARDPTFYSAEVNTLEVQPTGFLQYRQRPQNNPHFTIAAAREQANLPLFKFVFLPPQTGLRLLRIWGAIRSMPASLRLLWAQKSCSCNGGGGGESTLAPGRALKSTFDDANAQSAGSRGGIVPLHSLPPSIQRALSCAWIIMIEWLSLPVFDLATIGSRPRDRHCASIFAPARGQWISSKMRRFKTQVLSVPEHGECAWTRTTHEVQDKSKRDATRLLGAAFWEGDSRATATSLLSTSNTMFVDSEDDIDDSARQAKRGFPEDRHEAMKHGSVHGRLIRSARTYGGIGAPSTYAGGGPDLTPFGALSPLIKRL</sequence>
<dbReference type="AlphaFoldDB" id="A0A8H6LTC9"/>
<protein>
    <submittedName>
        <fullName evidence="1">Uncharacterized protein</fullName>
    </submittedName>
</protein>
<organism evidence="1 2">
    <name type="scientific">Ephemerocybe angulata</name>
    <dbReference type="NCBI Taxonomy" id="980116"/>
    <lineage>
        <taxon>Eukaryota</taxon>
        <taxon>Fungi</taxon>
        <taxon>Dikarya</taxon>
        <taxon>Basidiomycota</taxon>
        <taxon>Agaricomycotina</taxon>
        <taxon>Agaricomycetes</taxon>
        <taxon>Agaricomycetidae</taxon>
        <taxon>Agaricales</taxon>
        <taxon>Agaricineae</taxon>
        <taxon>Psathyrellaceae</taxon>
        <taxon>Ephemerocybe</taxon>
    </lineage>
</organism>
<dbReference type="EMBL" id="JACGCI010000235">
    <property type="protein sequence ID" value="KAF6741529.1"/>
    <property type="molecule type" value="Genomic_DNA"/>
</dbReference>
<dbReference type="Proteomes" id="UP000521943">
    <property type="component" value="Unassembled WGS sequence"/>
</dbReference>
<name>A0A8H6LTC9_9AGAR</name>
<accession>A0A8H6LTC9</accession>
<reference evidence="1 2" key="1">
    <citation type="submission" date="2020-07" db="EMBL/GenBank/DDBJ databases">
        <title>Comparative genomics of pyrophilous fungi reveals a link between fire events and developmental genes.</title>
        <authorList>
            <consortium name="DOE Joint Genome Institute"/>
            <person name="Steindorff A.S."/>
            <person name="Carver A."/>
            <person name="Calhoun S."/>
            <person name="Stillman K."/>
            <person name="Liu H."/>
            <person name="Lipzen A."/>
            <person name="Pangilinan J."/>
            <person name="Labutti K."/>
            <person name="Bruns T.D."/>
            <person name="Grigoriev I.V."/>
        </authorList>
    </citation>
    <scope>NUCLEOTIDE SEQUENCE [LARGE SCALE GENOMIC DNA]</scope>
    <source>
        <strain evidence="1 2">CBS 144469</strain>
    </source>
</reference>
<keyword evidence="2" id="KW-1185">Reference proteome</keyword>
<evidence type="ECO:0000313" key="1">
    <source>
        <dbReference type="EMBL" id="KAF6741529.1"/>
    </source>
</evidence>
<comment type="caution">
    <text evidence="1">The sequence shown here is derived from an EMBL/GenBank/DDBJ whole genome shotgun (WGS) entry which is preliminary data.</text>
</comment>
<proteinExistence type="predicted"/>
<evidence type="ECO:0000313" key="2">
    <source>
        <dbReference type="Proteomes" id="UP000521943"/>
    </source>
</evidence>
<gene>
    <name evidence="1" type="ORF">DFP72DRAFT_1055047</name>
</gene>